<dbReference type="PANTHER" id="PTHR21011">
    <property type="entry name" value="MITOCHONDRIAL 28S RIBOSOMAL PROTEIN S6"/>
    <property type="match status" value="1"/>
</dbReference>
<dbReference type="InterPro" id="IPR035980">
    <property type="entry name" value="Ribosomal_bS6_sf"/>
</dbReference>
<protein>
    <recommendedName>
        <fullName evidence="5">Plastid ribosomal protein S6</fullName>
    </recommendedName>
</protein>
<dbReference type="EMBL" id="JALJOQ010000014">
    <property type="protein sequence ID" value="KAK9810811.1"/>
    <property type="molecule type" value="Genomic_DNA"/>
</dbReference>
<name>A0AAW1PQX5_9CHLO</name>
<dbReference type="PANTHER" id="PTHR21011:SF16">
    <property type="entry name" value="SMALL RIBOSOMAL SUBUNIT PROTEIN BS6C ALPHA"/>
    <property type="match status" value="1"/>
</dbReference>
<dbReference type="InterPro" id="IPR014717">
    <property type="entry name" value="Transl_elong_EF1B/ribsomal_bS6"/>
</dbReference>
<dbReference type="Pfam" id="PF01250">
    <property type="entry name" value="Ribosomal_S6"/>
    <property type="match status" value="1"/>
</dbReference>
<evidence type="ECO:0000313" key="3">
    <source>
        <dbReference type="EMBL" id="KAK9810811.1"/>
    </source>
</evidence>
<evidence type="ECO:0008006" key="5">
    <source>
        <dbReference type="Google" id="ProtNLM"/>
    </source>
</evidence>
<dbReference type="AlphaFoldDB" id="A0AAW1PQX5"/>
<dbReference type="GO" id="GO:0070181">
    <property type="term" value="F:small ribosomal subunit rRNA binding"/>
    <property type="evidence" value="ECO:0007669"/>
    <property type="project" value="TreeGrafter"/>
</dbReference>
<evidence type="ECO:0000313" key="4">
    <source>
        <dbReference type="Proteomes" id="UP001465755"/>
    </source>
</evidence>
<dbReference type="Gene3D" id="3.30.70.60">
    <property type="match status" value="1"/>
</dbReference>
<dbReference type="GO" id="GO:0003735">
    <property type="term" value="F:structural constituent of ribosome"/>
    <property type="evidence" value="ECO:0007669"/>
    <property type="project" value="InterPro"/>
</dbReference>
<organism evidence="3 4">
    <name type="scientific">Symbiochloris irregularis</name>
    <dbReference type="NCBI Taxonomy" id="706552"/>
    <lineage>
        <taxon>Eukaryota</taxon>
        <taxon>Viridiplantae</taxon>
        <taxon>Chlorophyta</taxon>
        <taxon>core chlorophytes</taxon>
        <taxon>Trebouxiophyceae</taxon>
        <taxon>Trebouxiales</taxon>
        <taxon>Trebouxiaceae</taxon>
        <taxon>Symbiochloris</taxon>
    </lineage>
</organism>
<dbReference type="Proteomes" id="UP001465755">
    <property type="component" value="Unassembled WGS sequence"/>
</dbReference>
<accession>A0AAW1PQX5</accession>
<comment type="similarity">
    <text evidence="1">Belongs to the bacterial ribosomal protein bS6 family.</text>
</comment>
<proteinExistence type="inferred from homology"/>
<keyword evidence="4" id="KW-1185">Reference proteome</keyword>
<evidence type="ECO:0000256" key="2">
    <source>
        <dbReference type="SAM" id="MobiDB-lite"/>
    </source>
</evidence>
<sequence length="175" mass="19012">MSAQIPACGCSHAGRRPASRPLVHTGSSVSALVRPSVLQPASSAGTCNSGAVPQRGALQVVHSRRGSLPKEARAPDGYVDYETMLLLRPDLNDDERDVELAKFEAFLTSQKAKEISAMVRGVTQLAYPIKGFWEGIYVLYTYTARRSTSVAVQTLLATPPVGEERRVLRFATFCM</sequence>
<gene>
    <name evidence="3" type="ORF">WJX73_009192</name>
</gene>
<dbReference type="GO" id="GO:0006412">
    <property type="term" value="P:translation"/>
    <property type="evidence" value="ECO:0007669"/>
    <property type="project" value="InterPro"/>
</dbReference>
<dbReference type="SUPFAM" id="SSF54995">
    <property type="entry name" value="Ribosomal protein S6"/>
    <property type="match status" value="1"/>
</dbReference>
<comment type="caution">
    <text evidence="3">The sequence shown here is derived from an EMBL/GenBank/DDBJ whole genome shotgun (WGS) entry which is preliminary data.</text>
</comment>
<feature type="region of interest" description="Disordered" evidence="2">
    <location>
        <begin position="1"/>
        <end position="22"/>
    </location>
</feature>
<dbReference type="InterPro" id="IPR000529">
    <property type="entry name" value="Ribosomal_bS6"/>
</dbReference>
<dbReference type="GO" id="GO:0005840">
    <property type="term" value="C:ribosome"/>
    <property type="evidence" value="ECO:0007669"/>
    <property type="project" value="InterPro"/>
</dbReference>
<evidence type="ECO:0000256" key="1">
    <source>
        <dbReference type="ARBA" id="ARBA00009512"/>
    </source>
</evidence>
<reference evidence="3 4" key="1">
    <citation type="journal article" date="2024" name="Nat. Commun.">
        <title>Phylogenomics reveals the evolutionary origins of lichenization in chlorophyte algae.</title>
        <authorList>
            <person name="Puginier C."/>
            <person name="Libourel C."/>
            <person name="Otte J."/>
            <person name="Skaloud P."/>
            <person name="Haon M."/>
            <person name="Grisel S."/>
            <person name="Petersen M."/>
            <person name="Berrin J.G."/>
            <person name="Delaux P.M."/>
            <person name="Dal Grande F."/>
            <person name="Keller J."/>
        </authorList>
    </citation>
    <scope>NUCLEOTIDE SEQUENCE [LARGE SCALE GENOMIC DNA]</scope>
    <source>
        <strain evidence="3 4">SAG 2036</strain>
    </source>
</reference>